<evidence type="ECO:0000256" key="1">
    <source>
        <dbReference type="ARBA" id="ARBA00004540"/>
    </source>
</evidence>
<keyword evidence="5" id="KW-1133">Transmembrane helix</keyword>
<dbReference type="FunFam" id="2.60.120.260:FF:000032">
    <property type="entry name" value="Sperm associated antigen 4 (Predicted)"/>
    <property type="match status" value="1"/>
</dbReference>
<keyword evidence="13" id="KW-1185">Reference proteome</keyword>
<dbReference type="GO" id="GO:0030154">
    <property type="term" value="P:cell differentiation"/>
    <property type="evidence" value="ECO:0007669"/>
    <property type="project" value="UniProtKB-KW"/>
</dbReference>
<evidence type="ECO:0000256" key="7">
    <source>
        <dbReference type="ARBA" id="ARBA00023136"/>
    </source>
</evidence>
<evidence type="ECO:0000256" key="5">
    <source>
        <dbReference type="ARBA" id="ARBA00022989"/>
    </source>
</evidence>
<reference evidence="12 13" key="1">
    <citation type="journal article" date="2023" name="bioRxiv">
        <title>Conserved and derived expression patterns and positive selection on dental genes reveal complex evolutionary context of ever-growing rodent molars.</title>
        <authorList>
            <person name="Calamari Z.T."/>
            <person name="Song A."/>
            <person name="Cohen E."/>
            <person name="Akter M."/>
            <person name="Roy R.D."/>
            <person name="Hallikas O."/>
            <person name="Christensen M.M."/>
            <person name="Li P."/>
            <person name="Marangoni P."/>
            <person name="Jernvall J."/>
            <person name="Klein O.D."/>
        </authorList>
    </citation>
    <scope>NUCLEOTIDE SEQUENCE [LARGE SCALE GENOMIC DNA]</scope>
    <source>
        <strain evidence="12">V071</strain>
    </source>
</reference>
<dbReference type="EMBL" id="JBBHLL010000225">
    <property type="protein sequence ID" value="KAK7808976.1"/>
    <property type="molecule type" value="Genomic_DNA"/>
</dbReference>
<evidence type="ECO:0000256" key="3">
    <source>
        <dbReference type="ARBA" id="ARBA00022782"/>
    </source>
</evidence>
<comment type="caution">
    <text evidence="12">The sequence shown here is derived from an EMBL/GenBank/DDBJ whole genome shotgun (WGS) entry which is preliminary data.</text>
</comment>
<protein>
    <recommendedName>
        <fullName evidence="11">SUN domain-containing protein</fullName>
    </recommendedName>
</protein>
<feature type="region of interest" description="Disordered" evidence="10">
    <location>
        <begin position="1"/>
        <end position="111"/>
    </location>
</feature>
<evidence type="ECO:0000256" key="6">
    <source>
        <dbReference type="ARBA" id="ARBA00023054"/>
    </source>
</evidence>
<keyword evidence="3" id="KW-0221">Differentiation</keyword>
<evidence type="ECO:0000256" key="8">
    <source>
        <dbReference type="ARBA" id="ARBA00023242"/>
    </source>
</evidence>
<dbReference type="InterPro" id="IPR012919">
    <property type="entry name" value="SUN_dom"/>
</dbReference>
<dbReference type="GO" id="GO:0007283">
    <property type="term" value="P:spermatogenesis"/>
    <property type="evidence" value="ECO:0007669"/>
    <property type="project" value="UniProtKB-KW"/>
</dbReference>
<gene>
    <name evidence="12" type="ORF">U0070_010123</name>
</gene>
<feature type="compositionally biased region" description="Low complexity" evidence="10">
    <location>
        <begin position="1"/>
        <end position="13"/>
    </location>
</feature>
<evidence type="ECO:0000256" key="10">
    <source>
        <dbReference type="SAM" id="MobiDB-lite"/>
    </source>
</evidence>
<dbReference type="GO" id="GO:0034993">
    <property type="term" value="C:meiotic nuclear membrane microtubule tethering complex"/>
    <property type="evidence" value="ECO:0007669"/>
    <property type="project" value="TreeGrafter"/>
</dbReference>
<accession>A0AAW0I328</accession>
<feature type="domain" description="SUN" evidence="11">
    <location>
        <begin position="288"/>
        <end position="448"/>
    </location>
</feature>
<dbReference type="GO" id="GO:0005637">
    <property type="term" value="C:nuclear inner membrane"/>
    <property type="evidence" value="ECO:0007669"/>
    <property type="project" value="UniProtKB-SubCell"/>
</dbReference>
<comment type="subcellular location">
    <subcellularLocation>
        <location evidence="1">Nucleus inner membrane</location>
    </subcellularLocation>
</comment>
<feature type="coiled-coil region" evidence="9">
    <location>
        <begin position="225"/>
        <end position="259"/>
    </location>
</feature>
<dbReference type="InterPro" id="IPR045119">
    <property type="entry name" value="SUN1-5"/>
</dbReference>
<dbReference type="PANTHER" id="PTHR12911:SF16">
    <property type="entry name" value="SPERM-ASSOCIATED ANTIGEN 4 PROTEIN"/>
    <property type="match status" value="1"/>
</dbReference>
<evidence type="ECO:0000313" key="13">
    <source>
        <dbReference type="Proteomes" id="UP001488838"/>
    </source>
</evidence>
<evidence type="ECO:0000256" key="4">
    <source>
        <dbReference type="ARBA" id="ARBA00022871"/>
    </source>
</evidence>
<dbReference type="Pfam" id="PF07738">
    <property type="entry name" value="Sad1_UNC"/>
    <property type="match status" value="1"/>
</dbReference>
<evidence type="ECO:0000313" key="12">
    <source>
        <dbReference type="EMBL" id="KAK7808976.1"/>
    </source>
</evidence>
<keyword evidence="6 9" id="KW-0175">Coiled coil</keyword>
<dbReference type="Proteomes" id="UP001488838">
    <property type="component" value="Unassembled WGS sequence"/>
</dbReference>
<sequence>MRRSPRSGSAASSHNHAPDFFSENSNSSHSVTSGDSNGRRSAGPELEQPEGRRARGSSCGEPAISPGEPGGDTWAGSSRPKPAPRSHKGQTACGAATVRGGASEPGESPADLEEQLDLLPALDLRQEMPPTRVSKSFLSTIQDSPILSNLALGTPVLLPSPGLLFQVLSVLLSVAGDALVSVYREVCSIRFLFSSLSLLSIFLAGEELRLLGAPALKEPKEMLTLSQYHQRVHSQSQQLQQLQKELNKLHKEVSSVRAAHSERVAKLVFQRLNEDFVQKPDYALSSVGASIDLEKTSSDYEDTNTAYFWNRLSFWNYARPPSVILEPDVFPGNCWAFEGDQGQVVIRLPGHVQLSDITLQHPPPTVAHTGGASSAPRDFAVFGLQADDETEVFLGKFIFDVQKSEIQTFHLQNDPPSAFPKVKIQILSNWGHPRFTCLYRVRAHGVRISEWADNATGVTGGPN</sequence>
<proteinExistence type="predicted"/>
<dbReference type="PANTHER" id="PTHR12911">
    <property type="entry name" value="SAD1/UNC-84-LIKE PROTEIN-RELATED"/>
    <property type="match status" value="1"/>
</dbReference>
<dbReference type="GO" id="GO:0043495">
    <property type="term" value="F:protein-membrane adaptor activity"/>
    <property type="evidence" value="ECO:0007669"/>
    <property type="project" value="TreeGrafter"/>
</dbReference>
<evidence type="ECO:0000259" key="11">
    <source>
        <dbReference type="PROSITE" id="PS51469"/>
    </source>
</evidence>
<organism evidence="12 13">
    <name type="scientific">Myodes glareolus</name>
    <name type="common">Bank vole</name>
    <name type="synonym">Clethrionomys glareolus</name>
    <dbReference type="NCBI Taxonomy" id="447135"/>
    <lineage>
        <taxon>Eukaryota</taxon>
        <taxon>Metazoa</taxon>
        <taxon>Chordata</taxon>
        <taxon>Craniata</taxon>
        <taxon>Vertebrata</taxon>
        <taxon>Euteleostomi</taxon>
        <taxon>Mammalia</taxon>
        <taxon>Eutheria</taxon>
        <taxon>Euarchontoglires</taxon>
        <taxon>Glires</taxon>
        <taxon>Rodentia</taxon>
        <taxon>Myomorpha</taxon>
        <taxon>Muroidea</taxon>
        <taxon>Cricetidae</taxon>
        <taxon>Arvicolinae</taxon>
        <taxon>Myodes</taxon>
    </lineage>
</organism>
<feature type="compositionally biased region" description="Low complexity" evidence="10">
    <location>
        <begin position="22"/>
        <end position="36"/>
    </location>
</feature>
<name>A0AAW0I328_MYOGA</name>
<evidence type="ECO:0000256" key="9">
    <source>
        <dbReference type="SAM" id="Coils"/>
    </source>
</evidence>
<evidence type="ECO:0000256" key="2">
    <source>
        <dbReference type="ARBA" id="ARBA00022692"/>
    </source>
</evidence>
<keyword evidence="7" id="KW-0472">Membrane</keyword>
<dbReference type="Gene3D" id="2.60.120.260">
    <property type="entry name" value="Galactose-binding domain-like"/>
    <property type="match status" value="1"/>
</dbReference>
<dbReference type="AlphaFoldDB" id="A0AAW0I328"/>
<keyword evidence="8" id="KW-0539">Nucleus</keyword>
<dbReference type="PROSITE" id="PS51469">
    <property type="entry name" value="SUN"/>
    <property type="match status" value="1"/>
</dbReference>
<keyword evidence="2" id="KW-0812">Transmembrane</keyword>
<keyword evidence="4" id="KW-0744">Spermatogenesis</keyword>